<sequence length="287" mass="31031">MTRGFTLIELMVSILIGSLIILASGAVLSSVVSFQTTVQENNKVDTAINEILELMERDIKRAGFFMPGKVSLADSNVTHITSLLPVSQSSLTAESVALTGKTEFHRFLTFTDLGTNQACVLLTYDLNQDGCIGKATNGTPCVTTDATTGKILNNTKNVTDEIFGYRWIKGRDGDGYIATRETGVTRTAIDTCEKPTGSGDGCAAWLFADKNNGFCSSANNWTSVTKKNIAIDAFSVKEITNYTEHFIGNGKGALYFPAFKIEITGRIKNSVRAVTLTRIVTLENPAQ</sequence>
<name>A0A8I2B478_PLESH</name>
<evidence type="ECO:0000256" key="1">
    <source>
        <dbReference type="ARBA" id="ARBA00004167"/>
    </source>
</evidence>
<dbReference type="Pfam" id="PF07963">
    <property type="entry name" value="N_methyl"/>
    <property type="match status" value="1"/>
</dbReference>
<dbReference type="GO" id="GO:0016020">
    <property type="term" value="C:membrane"/>
    <property type="evidence" value="ECO:0007669"/>
    <property type="project" value="UniProtKB-SubCell"/>
</dbReference>
<dbReference type="EMBL" id="JAFNAA010000019">
    <property type="protein sequence ID" value="MBO1109481.1"/>
    <property type="molecule type" value="Genomic_DNA"/>
</dbReference>
<evidence type="ECO:0000313" key="2">
    <source>
        <dbReference type="EMBL" id="MBO1109481.1"/>
    </source>
</evidence>
<dbReference type="InterPro" id="IPR012902">
    <property type="entry name" value="N_methyl_site"/>
</dbReference>
<evidence type="ECO:0000313" key="3">
    <source>
        <dbReference type="Proteomes" id="UP000664658"/>
    </source>
</evidence>
<proteinExistence type="predicted"/>
<dbReference type="AlphaFoldDB" id="A0A8I2B478"/>
<dbReference type="RefSeq" id="WP_152109342.1">
    <property type="nucleotide sequence ID" value="NZ_CP087711.1"/>
</dbReference>
<dbReference type="GeneID" id="69704204"/>
<dbReference type="PROSITE" id="PS00409">
    <property type="entry name" value="PROKAR_NTER_METHYL"/>
    <property type="match status" value="1"/>
</dbReference>
<organism evidence="2 3">
    <name type="scientific">Plesiomonas shigelloides</name>
    <name type="common">Aeromonas shigelloides</name>
    <dbReference type="NCBI Taxonomy" id="703"/>
    <lineage>
        <taxon>Bacteria</taxon>
        <taxon>Pseudomonadati</taxon>
        <taxon>Pseudomonadota</taxon>
        <taxon>Gammaproteobacteria</taxon>
        <taxon>Enterobacterales</taxon>
        <taxon>Enterobacteriaceae</taxon>
        <taxon>Plesiomonas</taxon>
    </lineage>
</organism>
<accession>A0A8I2B478</accession>
<comment type="subcellular location">
    <subcellularLocation>
        <location evidence="1">Membrane</location>
        <topology evidence="1">Single-pass membrane protein</topology>
    </subcellularLocation>
</comment>
<comment type="caution">
    <text evidence="2">The sequence shown here is derived from an EMBL/GenBank/DDBJ whole genome shotgun (WGS) entry which is preliminary data.</text>
</comment>
<reference evidence="2" key="1">
    <citation type="submission" date="2021-03" db="EMBL/GenBank/DDBJ databases">
        <title>Plesiomonas shigelloides zfcc0051, isolated from zebrafish feces.</title>
        <authorList>
            <person name="Vanderhoek Z."/>
            <person name="Gaulke C."/>
        </authorList>
    </citation>
    <scope>NUCLEOTIDE SEQUENCE</scope>
    <source>
        <strain evidence="2">Zfcc0051</strain>
    </source>
</reference>
<dbReference type="Proteomes" id="UP000664658">
    <property type="component" value="Unassembled WGS sequence"/>
</dbReference>
<protein>
    <submittedName>
        <fullName evidence="2">Prepilin-type N-terminal cleavage/methylation domain-containing protein</fullName>
    </submittedName>
</protein>
<gene>
    <name evidence="2" type="ORF">J2R62_14920</name>
</gene>
<dbReference type="NCBIfam" id="TIGR02532">
    <property type="entry name" value="IV_pilin_GFxxxE"/>
    <property type="match status" value="1"/>
</dbReference>